<dbReference type="InterPro" id="IPR020846">
    <property type="entry name" value="MFS_dom"/>
</dbReference>
<dbReference type="Proteomes" id="UP000801492">
    <property type="component" value="Unassembled WGS sequence"/>
</dbReference>
<dbReference type="AlphaFoldDB" id="A0A8K0GE47"/>
<comment type="caution">
    <text evidence="7">The sequence shown here is derived from an EMBL/GenBank/DDBJ whole genome shotgun (WGS) entry which is preliminary data.</text>
</comment>
<dbReference type="GO" id="GO:0016020">
    <property type="term" value="C:membrane"/>
    <property type="evidence" value="ECO:0007669"/>
    <property type="project" value="UniProtKB-SubCell"/>
</dbReference>
<feature type="transmembrane region" description="Helical" evidence="5">
    <location>
        <begin position="131"/>
        <end position="153"/>
    </location>
</feature>
<protein>
    <recommendedName>
        <fullName evidence="6">Major facilitator superfamily (MFS) profile domain-containing protein</fullName>
    </recommendedName>
</protein>
<dbReference type="PANTHER" id="PTHR48021">
    <property type="match status" value="1"/>
</dbReference>
<feature type="transmembrane region" description="Helical" evidence="5">
    <location>
        <begin position="231"/>
        <end position="250"/>
    </location>
</feature>
<keyword evidence="8" id="KW-1185">Reference proteome</keyword>
<dbReference type="GO" id="GO:0022857">
    <property type="term" value="F:transmembrane transporter activity"/>
    <property type="evidence" value="ECO:0007669"/>
    <property type="project" value="InterPro"/>
</dbReference>
<organism evidence="7 8">
    <name type="scientific">Ignelater luminosus</name>
    <name type="common">Cucubano</name>
    <name type="synonym">Pyrophorus luminosus</name>
    <dbReference type="NCBI Taxonomy" id="2038154"/>
    <lineage>
        <taxon>Eukaryota</taxon>
        <taxon>Metazoa</taxon>
        <taxon>Ecdysozoa</taxon>
        <taxon>Arthropoda</taxon>
        <taxon>Hexapoda</taxon>
        <taxon>Insecta</taxon>
        <taxon>Pterygota</taxon>
        <taxon>Neoptera</taxon>
        <taxon>Endopterygota</taxon>
        <taxon>Coleoptera</taxon>
        <taxon>Polyphaga</taxon>
        <taxon>Elateriformia</taxon>
        <taxon>Elateroidea</taxon>
        <taxon>Elateridae</taxon>
        <taxon>Agrypninae</taxon>
        <taxon>Pyrophorini</taxon>
        <taxon>Ignelater</taxon>
    </lineage>
</organism>
<dbReference type="InterPro" id="IPR005828">
    <property type="entry name" value="MFS_sugar_transport-like"/>
</dbReference>
<evidence type="ECO:0000256" key="2">
    <source>
        <dbReference type="ARBA" id="ARBA00022692"/>
    </source>
</evidence>
<dbReference type="PANTHER" id="PTHR48021:SF46">
    <property type="entry name" value="MAJOR FACILITATOR SUPERFAMILY (MFS) PROFILE DOMAIN-CONTAINING PROTEIN"/>
    <property type="match status" value="1"/>
</dbReference>
<evidence type="ECO:0000256" key="1">
    <source>
        <dbReference type="ARBA" id="ARBA00004141"/>
    </source>
</evidence>
<dbReference type="Pfam" id="PF00083">
    <property type="entry name" value="Sugar_tr"/>
    <property type="match status" value="1"/>
</dbReference>
<evidence type="ECO:0000259" key="6">
    <source>
        <dbReference type="PROSITE" id="PS50850"/>
    </source>
</evidence>
<proteinExistence type="predicted"/>
<keyword evidence="3 5" id="KW-1133">Transmembrane helix</keyword>
<reference evidence="7" key="1">
    <citation type="submission" date="2019-08" db="EMBL/GenBank/DDBJ databases">
        <title>The genome of the North American firefly Photinus pyralis.</title>
        <authorList>
            <consortium name="Photinus pyralis genome working group"/>
            <person name="Fallon T.R."/>
            <person name="Sander Lower S.E."/>
            <person name="Weng J.-K."/>
        </authorList>
    </citation>
    <scope>NUCLEOTIDE SEQUENCE</scope>
    <source>
        <strain evidence="7">TRF0915ILg1</strain>
        <tissue evidence="7">Whole body</tissue>
    </source>
</reference>
<dbReference type="Gene3D" id="1.20.1250.20">
    <property type="entry name" value="MFS general substrate transporter like domains"/>
    <property type="match status" value="1"/>
</dbReference>
<evidence type="ECO:0000256" key="5">
    <source>
        <dbReference type="SAM" id="Phobius"/>
    </source>
</evidence>
<dbReference type="PROSITE" id="PS50850">
    <property type="entry name" value="MFS"/>
    <property type="match status" value="1"/>
</dbReference>
<feature type="transmembrane region" description="Helical" evidence="5">
    <location>
        <begin position="165"/>
        <end position="190"/>
    </location>
</feature>
<keyword evidence="4 5" id="KW-0472">Membrane</keyword>
<evidence type="ECO:0000313" key="7">
    <source>
        <dbReference type="EMBL" id="KAF2901320.1"/>
    </source>
</evidence>
<feature type="transmembrane region" description="Helical" evidence="5">
    <location>
        <begin position="202"/>
        <end position="225"/>
    </location>
</feature>
<evidence type="ECO:0000256" key="3">
    <source>
        <dbReference type="ARBA" id="ARBA00022989"/>
    </source>
</evidence>
<evidence type="ECO:0000313" key="8">
    <source>
        <dbReference type="Proteomes" id="UP000801492"/>
    </source>
</evidence>
<dbReference type="SUPFAM" id="SSF103473">
    <property type="entry name" value="MFS general substrate transporter"/>
    <property type="match status" value="1"/>
</dbReference>
<dbReference type="InterPro" id="IPR050549">
    <property type="entry name" value="MFS_Trehalose_Transporter"/>
</dbReference>
<dbReference type="OrthoDB" id="6133115at2759"/>
<gene>
    <name evidence="7" type="ORF">ILUMI_04863</name>
</gene>
<feature type="transmembrane region" description="Helical" evidence="5">
    <location>
        <begin position="106"/>
        <end position="124"/>
    </location>
</feature>
<keyword evidence="2 5" id="KW-0812">Transmembrane</keyword>
<comment type="subcellular location">
    <subcellularLocation>
        <location evidence="1">Membrane</location>
        <topology evidence="1">Multi-pass membrane protein</topology>
    </subcellularLocation>
</comment>
<name>A0A8K0GE47_IGNLU</name>
<dbReference type="EMBL" id="VTPC01001715">
    <property type="protein sequence ID" value="KAF2901320.1"/>
    <property type="molecule type" value="Genomic_DNA"/>
</dbReference>
<evidence type="ECO:0000256" key="4">
    <source>
        <dbReference type="ARBA" id="ARBA00023136"/>
    </source>
</evidence>
<accession>A0A8K0GE47</accession>
<feature type="domain" description="Major facilitator superfamily (MFS) profile" evidence="6">
    <location>
        <begin position="1"/>
        <end position="257"/>
    </location>
</feature>
<sequence>MWMPETPYYLIKKGKHEQAKKNLQLLRGDENVEEEMKSLCEAVSRQENVEKGKIFDLFTVKSNRRAVIIFIILNLTKKYSGKNPLMFYTATVFEAADGSLSPQVSVMVYILIELVASLASLSIIDRVGRKPIVVVSTIGCALGLAFTGIYFFLKDEMSISMNSFGWLPITALVIFNISYSVGLELIPSIYLGELFPTSVKAIALGMADIFSIINGTVGAKFFQIVKDTQGIYLPFWVFSACCMIGVIFIIKYVPETKNKTLEEIQQYLIRKTASANP</sequence>
<dbReference type="InterPro" id="IPR036259">
    <property type="entry name" value="MFS_trans_sf"/>
</dbReference>